<dbReference type="Pfam" id="PF17188">
    <property type="entry name" value="MucB_RseB_C"/>
    <property type="match status" value="1"/>
</dbReference>
<name>A0A2N5X0I7_9GAMM</name>
<keyword evidence="8" id="KW-1185">Reference proteome</keyword>
<dbReference type="Gene3D" id="3.30.200.100">
    <property type="entry name" value="MucB/RseB, C-terminal domain"/>
    <property type="match status" value="1"/>
</dbReference>
<dbReference type="GO" id="GO:0032885">
    <property type="term" value="P:regulation of polysaccharide biosynthetic process"/>
    <property type="evidence" value="ECO:0007669"/>
    <property type="project" value="TreeGrafter"/>
</dbReference>
<dbReference type="InterPro" id="IPR038484">
    <property type="entry name" value="MucB/RseB_C_sf"/>
</dbReference>
<dbReference type="AlphaFoldDB" id="A0A2N5X0I7"/>
<evidence type="ECO:0000256" key="1">
    <source>
        <dbReference type="ARBA" id="ARBA00004418"/>
    </source>
</evidence>
<dbReference type="InterPro" id="IPR033436">
    <property type="entry name" value="MucB/RseB_C"/>
</dbReference>
<evidence type="ECO:0000256" key="2">
    <source>
        <dbReference type="ARBA" id="ARBA00008150"/>
    </source>
</evidence>
<dbReference type="GO" id="GO:0045152">
    <property type="term" value="F:antisigma factor binding"/>
    <property type="evidence" value="ECO:0007669"/>
    <property type="project" value="TreeGrafter"/>
</dbReference>
<comment type="caution">
    <text evidence="7">The sequence shown here is derived from an EMBL/GenBank/DDBJ whole genome shotgun (WGS) entry which is preliminary data.</text>
</comment>
<evidence type="ECO:0000259" key="5">
    <source>
        <dbReference type="Pfam" id="PF03888"/>
    </source>
</evidence>
<evidence type="ECO:0000256" key="3">
    <source>
        <dbReference type="ARBA" id="ARBA00022729"/>
    </source>
</evidence>
<sequence length="300" mass="33193">MLLSPLAQSSGCPDADPEALRWLDKMSRSVHQVSYHGVVTYQRGEADMQVMQVSHFVQGDRSSEKLTQLTGQGAQVVRVDHPLDCVHPGHKLLRMSEHIQGGYCGIAGHYRFSVTDGDRVAGRKTVRVLVSPRDMYRFGYVMDLDRKTGLLLKTTTIGRGNVVLEKFQFAELSFNKRMPDGIEIEVVHEAEHPVPGVSTEPTRLANGWRVRWVPSGFLATDTQPANAGRRTFTDGLAVFSVFVEELDREIRPGEGMVREGSTTSYSRGLSISGTPLLVTVVGEVPVNTARMVADSVDWVR</sequence>
<keyword evidence="3" id="KW-0732">Signal</keyword>
<gene>
    <name evidence="7" type="ORF">C0039_14375</name>
</gene>
<proteinExistence type="inferred from homology"/>
<protein>
    <submittedName>
        <fullName evidence="7">Negative regulator for alginate biosynthesis</fullName>
    </submittedName>
</protein>
<keyword evidence="4" id="KW-0574">Periplasm</keyword>
<dbReference type="Proteomes" id="UP000235005">
    <property type="component" value="Unassembled WGS sequence"/>
</dbReference>
<dbReference type="EMBL" id="PKUS01000020">
    <property type="protein sequence ID" value="PLW68009.1"/>
    <property type="molecule type" value="Genomic_DNA"/>
</dbReference>
<dbReference type="PIRSF" id="PIRSF005427">
    <property type="entry name" value="RseB"/>
    <property type="match status" value="1"/>
</dbReference>
<feature type="domain" description="MucB/RseB N-terminal" evidence="5">
    <location>
        <begin position="19"/>
        <end position="180"/>
    </location>
</feature>
<dbReference type="InterPro" id="IPR033434">
    <property type="entry name" value="MucB/RseB_N"/>
</dbReference>
<comment type="similarity">
    <text evidence="2">Belongs to the RseB family.</text>
</comment>
<evidence type="ECO:0000313" key="8">
    <source>
        <dbReference type="Proteomes" id="UP000235005"/>
    </source>
</evidence>
<evidence type="ECO:0000256" key="4">
    <source>
        <dbReference type="ARBA" id="ARBA00022764"/>
    </source>
</evidence>
<dbReference type="Pfam" id="PF03888">
    <property type="entry name" value="MucB_RseB"/>
    <property type="match status" value="1"/>
</dbReference>
<evidence type="ECO:0000313" key="7">
    <source>
        <dbReference type="EMBL" id="PLW68009.1"/>
    </source>
</evidence>
<dbReference type="InterPro" id="IPR005588">
    <property type="entry name" value="MucB_RseB"/>
</dbReference>
<dbReference type="PANTHER" id="PTHR38782">
    <property type="match status" value="1"/>
</dbReference>
<accession>A0A2N5X0I7</accession>
<organism evidence="7 8">
    <name type="scientific">Pseudohalioglobus lutimaris</name>
    <dbReference type="NCBI Taxonomy" id="1737061"/>
    <lineage>
        <taxon>Bacteria</taxon>
        <taxon>Pseudomonadati</taxon>
        <taxon>Pseudomonadota</taxon>
        <taxon>Gammaproteobacteria</taxon>
        <taxon>Cellvibrionales</taxon>
        <taxon>Halieaceae</taxon>
        <taxon>Pseudohalioglobus</taxon>
    </lineage>
</organism>
<evidence type="ECO:0000259" key="6">
    <source>
        <dbReference type="Pfam" id="PF17188"/>
    </source>
</evidence>
<dbReference type="Gene3D" id="2.50.20.10">
    <property type="entry name" value="Lipoprotein localisation LolA/LolB/LppX"/>
    <property type="match status" value="1"/>
</dbReference>
<reference evidence="7 8" key="1">
    <citation type="submission" date="2018-01" db="EMBL/GenBank/DDBJ databases">
        <title>The draft genome sequence of Halioglobus lutimaris HF004.</title>
        <authorList>
            <person name="Du Z.-J."/>
            <person name="Shi M.-J."/>
        </authorList>
    </citation>
    <scope>NUCLEOTIDE SEQUENCE [LARGE SCALE GENOMIC DNA]</scope>
    <source>
        <strain evidence="7 8">HF004</strain>
    </source>
</reference>
<dbReference type="PANTHER" id="PTHR38782:SF1">
    <property type="entry name" value="SIGMA-E FACTOR REGULATORY PROTEIN RSEB"/>
    <property type="match status" value="1"/>
</dbReference>
<comment type="subcellular location">
    <subcellularLocation>
        <location evidence="1">Periplasm</location>
    </subcellularLocation>
</comment>
<dbReference type="CDD" id="cd16327">
    <property type="entry name" value="RseB"/>
    <property type="match status" value="1"/>
</dbReference>
<dbReference type="GO" id="GO:0030288">
    <property type="term" value="C:outer membrane-bounded periplasmic space"/>
    <property type="evidence" value="ECO:0007669"/>
    <property type="project" value="TreeGrafter"/>
</dbReference>
<feature type="domain" description="MucB/RseB C-terminal" evidence="6">
    <location>
        <begin position="205"/>
        <end position="296"/>
    </location>
</feature>